<comment type="caution">
    <text evidence="1">The sequence shown here is derived from an EMBL/GenBank/DDBJ whole genome shotgun (WGS) entry which is preliminary data.</text>
</comment>
<gene>
    <name evidence="1" type="ORF">LCGC14_2191810</name>
</gene>
<evidence type="ECO:0008006" key="2">
    <source>
        <dbReference type="Google" id="ProtNLM"/>
    </source>
</evidence>
<organism evidence="1">
    <name type="scientific">marine sediment metagenome</name>
    <dbReference type="NCBI Taxonomy" id="412755"/>
    <lineage>
        <taxon>unclassified sequences</taxon>
        <taxon>metagenomes</taxon>
        <taxon>ecological metagenomes</taxon>
    </lineage>
</organism>
<dbReference type="GO" id="GO:0003677">
    <property type="term" value="F:DNA binding"/>
    <property type="evidence" value="ECO:0007669"/>
    <property type="project" value="InterPro"/>
</dbReference>
<proteinExistence type="predicted"/>
<sequence>MSRLRLSNDPKEHKQLVRDFWKIVEDIVIREYNEIKNMSMRDSFYHVALQLGKIRGKEISELQYKYFWEQKTYDYYTQDKWSNWEKKYNIIRPQTKNYTVMIEQGKRKVLPEDINEVYSRARGFIYVEKEGKASDLLELSRFGWIILGAQGQSQRLLREILKLDSENKPILVFHDADRAGQLIKDVFIDGFQPHLFRFFSKGLYLSGRIGSKCKSCTF</sequence>
<dbReference type="InterPro" id="IPR036078">
    <property type="entry name" value="Spo11/TopoVI_A_sf"/>
</dbReference>
<dbReference type="SUPFAM" id="SSF56726">
    <property type="entry name" value="DNA topoisomerase IV, alpha subunit"/>
    <property type="match status" value="1"/>
</dbReference>
<accession>A0A0F9DJJ0</accession>
<evidence type="ECO:0000313" key="1">
    <source>
        <dbReference type="EMBL" id="KKL61789.1"/>
    </source>
</evidence>
<dbReference type="EMBL" id="LAZR01028707">
    <property type="protein sequence ID" value="KKL61789.1"/>
    <property type="molecule type" value="Genomic_DNA"/>
</dbReference>
<protein>
    <recommendedName>
        <fullName evidence="2">Toprim domain-containing protein</fullName>
    </recommendedName>
</protein>
<dbReference type="CDD" id="cd00188">
    <property type="entry name" value="TOPRIM"/>
    <property type="match status" value="1"/>
</dbReference>
<name>A0A0F9DJJ0_9ZZZZ</name>
<dbReference type="GO" id="GO:0005694">
    <property type="term" value="C:chromosome"/>
    <property type="evidence" value="ECO:0007669"/>
    <property type="project" value="InterPro"/>
</dbReference>
<dbReference type="AlphaFoldDB" id="A0A0F9DJJ0"/>
<reference evidence="1" key="1">
    <citation type="journal article" date="2015" name="Nature">
        <title>Complex archaea that bridge the gap between prokaryotes and eukaryotes.</title>
        <authorList>
            <person name="Spang A."/>
            <person name="Saw J.H."/>
            <person name="Jorgensen S.L."/>
            <person name="Zaremba-Niedzwiedzka K."/>
            <person name="Martijn J."/>
            <person name="Lind A.E."/>
            <person name="van Eijk R."/>
            <person name="Schleper C."/>
            <person name="Guy L."/>
            <person name="Ettema T.J."/>
        </authorList>
    </citation>
    <scope>NUCLEOTIDE SEQUENCE</scope>
</reference>